<dbReference type="EMBL" id="L05338">
    <property type="protein sequence ID" value="AAA71902.1"/>
    <property type="molecule type" value="Genomic_DNA"/>
</dbReference>
<dbReference type="PIR" id="B40655">
    <property type="entry name" value="B40655"/>
</dbReference>
<organism evidence="2">
    <name type="scientific">Desulfovibrio desulfuricans</name>
    <dbReference type="NCBI Taxonomy" id="876"/>
    <lineage>
        <taxon>Bacteria</taxon>
        <taxon>Pseudomonadati</taxon>
        <taxon>Thermodesulfobacteriota</taxon>
        <taxon>Desulfovibrionia</taxon>
        <taxon>Desulfovibrionales</taxon>
        <taxon>Desulfovibrionaceae</taxon>
        <taxon>Desulfovibrio</taxon>
    </lineage>
</organism>
<name>Q46503_DESDE</name>
<feature type="region of interest" description="Disordered" evidence="1">
    <location>
        <begin position="1"/>
        <end position="25"/>
    </location>
</feature>
<dbReference type="InterPro" id="IPR036388">
    <property type="entry name" value="WH-like_DNA-bd_sf"/>
</dbReference>
<dbReference type="SUPFAM" id="SSF46785">
    <property type="entry name" value="Winged helix' DNA-binding domain"/>
    <property type="match status" value="1"/>
</dbReference>
<proteinExistence type="predicted"/>
<protein>
    <submittedName>
        <fullName evidence="2">ORF135</fullName>
    </submittedName>
</protein>
<evidence type="ECO:0000313" key="2">
    <source>
        <dbReference type="EMBL" id="AAA71902.1"/>
    </source>
</evidence>
<dbReference type="InterPro" id="IPR036390">
    <property type="entry name" value="WH_DNA-bd_sf"/>
</dbReference>
<accession>Q46503</accession>
<dbReference type="AlphaFoldDB" id="Q46503"/>
<dbReference type="Gene3D" id="1.10.10.10">
    <property type="entry name" value="Winged helix-like DNA-binding domain superfamily/Winged helix DNA-binding domain"/>
    <property type="match status" value="1"/>
</dbReference>
<dbReference type="Pfam" id="PF21205">
    <property type="entry name" value="Rep3_C"/>
    <property type="match status" value="1"/>
</dbReference>
<evidence type="ECO:0000256" key="1">
    <source>
        <dbReference type="SAM" id="MobiDB-lite"/>
    </source>
</evidence>
<sequence length="135" mass="14799">MGRQAGSDHSLADLHEMVGTPPSLRKKYPDFRRKVLEKAHKDINRHTALAYEWEAVKNGRSVAGIRFLFAQKRAGRVVAKKQAKVVQDSSDAKNKAFIAATKCHAASKGRCTPKDNLQCQVCAQLVSLGKRAGTA</sequence>
<reference evidence="2" key="1">
    <citation type="journal article" date="1993" name="J. Bacteriol.">
        <title>Characterization of a small plasmid from Desulfovibrio desulfuricans and its use for shuttle vector construction.</title>
        <authorList>
            <person name="Wall J.D."/>
            <person name="Rapp-Giles B.J."/>
            <person name="Rousset M."/>
        </authorList>
    </citation>
    <scope>NUCLEOTIDE SEQUENCE</scope>
    <source>
        <strain evidence="2">G100A</strain>
    </source>
</reference>